<feature type="transmembrane region" description="Helical" evidence="7">
    <location>
        <begin position="386"/>
        <end position="408"/>
    </location>
</feature>
<keyword evidence="2" id="KW-0813">Transport</keyword>
<feature type="transmembrane region" description="Helical" evidence="7">
    <location>
        <begin position="259"/>
        <end position="279"/>
    </location>
</feature>
<feature type="transmembrane region" description="Helical" evidence="7">
    <location>
        <begin position="57"/>
        <end position="79"/>
    </location>
</feature>
<keyword evidence="5 7" id="KW-1133">Transmembrane helix</keyword>
<dbReference type="Proteomes" id="UP000265443">
    <property type="component" value="Unassembled WGS sequence"/>
</dbReference>
<sequence>MLRPPSKVPRLSCTRTTPQPRLNLGQSSGLTYDLRVTMKPNPGIPARFRNLLWGQSSVTFGAVVLEVALPLLAAVTLNASPAQMGLLATLQTLPWLVITLFAGVWIDQGSPKRIMTWANYGRGVLLLSIPLAGWLGWLSIEWLWVVAFAYGMLRVFFELSVSAFLPSIAEREQLVAANSQLESSRQVATVAGPGVAGLLVQAVGAPLTVLLNVLLYWVSAFLINRIPSSETQKVRNPKLIFSEIGEGLRLVFSDAYLRALVLSSATFNLHIGMLAGLQILFLNRILQIPPAWIGVIFGVVGLGALIGALTASRFTAWLGTGGIIIRMQLISSLTGVAFALVLAPPLLAAVLVSLILFIKAVSTVVRNVNAVSIRQARTPRHLLGRVGGTSQFVGIGLGSLGGILGGLLAEWLGIREATLIAGLIAMFSFTWLFFSPIRNLKDLPEPLEG</sequence>
<reference evidence="8 9" key="1">
    <citation type="submission" date="2018-08" db="EMBL/GenBank/DDBJ databases">
        <title>Meiothermus hypogaeus DSM 23238 genome sequencing project.</title>
        <authorList>
            <person name="Da Costa M.S."/>
            <person name="Albuquerque L."/>
            <person name="Raposo P."/>
            <person name="Froufe H.J.C."/>
            <person name="Barroso C.S."/>
            <person name="Egas C."/>
        </authorList>
    </citation>
    <scope>NUCLEOTIDE SEQUENCE [LARGE SCALE GENOMIC DNA]</scope>
    <source>
        <strain evidence="8 9">DSM 23238</strain>
    </source>
</reference>
<organism evidence="8 9">
    <name type="scientific">Meiothermus hypogaeus</name>
    <dbReference type="NCBI Taxonomy" id="884155"/>
    <lineage>
        <taxon>Bacteria</taxon>
        <taxon>Thermotogati</taxon>
        <taxon>Deinococcota</taxon>
        <taxon>Deinococci</taxon>
        <taxon>Thermales</taxon>
        <taxon>Thermaceae</taxon>
        <taxon>Meiothermus</taxon>
    </lineage>
</organism>
<evidence type="ECO:0000256" key="1">
    <source>
        <dbReference type="ARBA" id="ARBA00004651"/>
    </source>
</evidence>
<evidence type="ECO:0000256" key="4">
    <source>
        <dbReference type="ARBA" id="ARBA00022692"/>
    </source>
</evidence>
<dbReference type="InterPro" id="IPR036259">
    <property type="entry name" value="MFS_trans_sf"/>
</dbReference>
<feature type="transmembrane region" description="Helical" evidence="7">
    <location>
        <begin position="209"/>
        <end position="226"/>
    </location>
</feature>
<dbReference type="EMBL" id="QWKY01000002">
    <property type="protein sequence ID" value="RIH80885.1"/>
    <property type="molecule type" value="Genomic_DNA"/>
</dbReference>
<dbReference type="PANTHER" id="PTHR23513:SF6">
    <property type="entry name" value="MAJOR FACILITATOR SUPERFAMILY ASSOCIATED DOMAIN-CONTAINING PROTEIN"/>
    <property type="match status" value="1"/>
</dbReference>
<dbReference type="InterPro" id="IPR022324">
    <property type="entry name" value="Bacilysin_exporter_BacE_put"/>
</dbReference>
<dbReference type="PRINTS" id="PR01988">
    <property type="entry name" value="EXPORTERBACE"/>
</dbReference>
<keyword evidence="9" id="KW-1185">Reference proteome</keyword>
<evidence type="ECO:0000256" key="2">
    <source>
        <dbReference type="ARBA" id="ARBA00022448"/>
    </source>
</evidence>
<dbReference type="CDD" id="cd06173">
    <property type="entry name" value="MFS_MefA_like"/>
    <property type="match status" value="1"/>
</dbReference>
<feature type="transmembrane region" description="Helical" evidence="7">
    <location>
        <begin position="346"/>
        <end position="365"/>
    </location>
</feature>
<keyword evidence="6 7" id="KW-0472">Membrane</keyword>
<evidence type="ECO:0000256" key="5">
    <source>
        <dbReference type="ARBA" id="ARBA00022989"/>
    </source>
</evidence>
<proteinExistence type="predicted"/>
<feature type="transmembrane region" description="Helical" evidence="7">
    <location>
        <begin position="117"/>
        <end position="137"/>
    </location>
</feature>
<feature type="transmembrane region" description="Helical" evidence="7">
    <location>
        <begin position="85"/>
        <end position="105"/>
    </location>
</feature>
<feature type="transmembrane region" description="Helical" evidence="7">
    <location>
        <begin position="291"/>
        <end position="311"/>
    </location>
</feature>
<evidence type="ECO:0000313" key="8">
    <source>
        <dbReference type="EMBL" id="RIH80885.1"/>
    </source>
</evidence>
<evidence type="ECO:0000256" key="6">
    <source>
        <dbReference type="ARBA" id="ARBA00023136"/>
    </source>
</evidence>
<dbReference type="PANTHER" id="PTHR23513">
    <property type="entry name" value="INTEGRAL MEMBRANE EFFLUX PROTEIN-RELATED"/>
    <property type="match status" value="1"/>
</dbReference>
<evidence type="ECO:0000256" key="7">
    <source>
        <dbReference type="SAM" id="Phobius"/>
    </source>
</evidence>
<dbReference type="Gene3D" id="1.20.1250.20">
    <property type="entry name" value="MFS general substrate transporter like domains"/>
    <property type="match status" value="1"/>
</dbReference>
<dbReference type="Pfam" id="PF05977">
    <property type="entry name" value="MFS_3"/>
    <property type="match status" value="1"/>
</dbReference>
<gene>
    <name evidence="8" type="primary">bacE</name>
    <name evidence="8" type="ORF">Mhypo_00177</name>
</gene>
<comment type="caution">
    <text evidence="8">The sequence shown here is derived from an EMBL/GenBank/DDBJ whole genome shotgun (WGS) entry which is preliminary data.</text>
</comment>
<accession>A0ABX9MRI5</accession>
<comment type="subcellular location">
    <subcellularLocation>
        <location evidence="1">Cell membrane</location>
        <topology evidence="1">Multi-pass membrane protein</topology>
    </subcellularLocation>
</comment>
<keyword evidence="3" id="KW-1003">Cell membrane</keyword>
<protein>
    <submittedName>
        <fullName evidence="8">Bacilysin exporter BacE</fullName>
    </submittedName>
</protein>
<dbReference type="SUPFAM" id="SSF103473">
    <property type="entry name" value="MFS general substrate transporter"/>
    <property type="match status" value="1"/>
</dbReference>
<evidence type="ECO:0000256" key="3">
    <source>
        <dbReference type="ARBA" id="ARBA00022475"/>
    </source>
</evidence>
<feature type="transmembrane region" description="Helical" evidence="7">
    <location>
        <begin position="414"/>
        <end position="434"/>
    </location>
</feature>
<name>A0ABX9MRI5_9DEIN</name>
<keyword evidence="4 7" id="KW-0812">Transmembrane</keyword>
<dbReference type="InterPro" id="IPR010290">
    <property type="entry name" value="TM_effector"/>
</dbReference>
<evidence type="ECO:0000313" key="9">
    <source>
        <dbReference type="Proteomes" id="UP000265443"/>
    </source>
</evidence>